<evidence type="ECO:0000313" key="2">
    <source>
        <dbReference type="Proteomes" id="UP000622533"/>
    </source>
</evidence>
<dbReference type="Proteomes" id="UP000622533">
    <property type="component" value="Unassembled WGS sequence"/>
</dbReference>
<organism evidence="1 2">
    <name type="scientific">Desmonostoc muscorum LEGE 12446</name>
    <dbReference type="NCBI Taxonomy" id="1828758"/>
    <lineage>
        <taxon>Bacteria</taxon>
        <taxon>Bacillati</taxon>
        <taxon>Cyanobacteriota</taxon>
        <taxon>Cyanophyceae</taxon>
        <taxon>Nostocales</taxon>
        <taxon>Nostocaceae</taxon>
        <taxon>Desmonostoc</taxon>
    </lineage>
</organism>
<comment type="caution">
    <text evidence="1">The sequence shown here is derived from an EMBL/GenBank/DDBJ whole genome shotgun (WGS) entry which is preliminary data.</text>
</comment>
<evidence type="ECO:0000313" key="1">
    <source>
        <dbReference type="EMBL" id="MBE9026549.1"/>
    </source>
</evidence>
<proteinExistence type="predicted"/>
<reference evidence="1" key="1">
    <citation type="submission" date="2020-10" db="EMBL/GenBank/DDBJ databases">
        <authorList>
            <person name="Castelo-Branco R."/>
            <person name="Eusebio N."/>
            <person name="Adriana R."/>
            <person name="Vieira A."/>
            <person name="Brugerolle De Fraissinette N."/>
            <person name="Rezende De Castro R."/>
            <person name="Schneider M.P."/>
            <person name="Vasconcelos V."/>
            <person name="Leao P.N."/>
        </authorList>
    </citation>
    <scope>NUCLEOTIDE SEQUENCE</scope>
    <source>
        <strain evidence="1">LEGE 12446</strain>
    </source>
</reference>
<name>A0A8J7DJ52_DESMC</name>
<sequence length="171" mass="19884">MNTNSNSSDDLNIALARLQAIQWDTLGMGEKDETLTELMLEFLSRVRQWAKFLQSGQKHIFENLALQIRPDIELPSPLTQWVDELYNSNRIPFVRGKIYVVLGVSNYLFWCRLREFDAVPANGIPDPYEPFITFLECGGGIYVEHHYYMDIYPNYVHFNLTVGNATPFREE</sequence>
<accession>A0A8J7DJ52</accession>
<keyword evidence="2" id="KW-1185">Reference proteome</keyword>
<protein>
    <submittedName>
        <fullName evidence="1">Uncharacterized protein</fullName>
    </submittedName>
</protein>
<dbReference type="AlphaFoldDB" id="A0A8J7DJ52"/>
<gene>
    <name evidence="1" type="ORF">IQ276_30260</name>
</gene>
<dbReference type="EMBL" id="JADEXS010000629">
    <property type="protein sequence ID" value="MBE9026549.1"/>
    <property type="molecule type" value="Genomic_DNA"/>
</dbReference>
<dbReference type="RefSeq" id="WP_193922317.1">
    <property type="nucleotide sequence ID" value="NZ_JADEXS020000001.1"/>
</dbReference>